<evidence type="ECO:0000313" key="4">
    <source>
        <dbReference type="Proteomes" id="UP000231693"/>
    </source>
</evidence>
<keyword evidence="2" id="KW-0812">Transmembrane</keyword>
<feature type="compositionally biased region" description="Acidic residues" evidence="1">
    <location>
        <begin position="293"/>
        <end position="302"/>
    </location>
</feature>
<feature type="transmembrane region" description="Helical" evidence="2">
    <location>
        <begin position="12"/>
        <end position="34"/>
    </location>
</feature>
<reference evidence="3 4" key="1">
    <citation type="submission" date="2017-11" db="EMBL/GenBank/DDBJ databases">
        <title>Genomic Encyclopedia of Archaeal and Bacterial Type Strains, Phase II (KMG-II): From Individual Species to Whole Genera.</title>
        <authorList>
            <person name="Goeker M."/>
        </authorList>
    </citation>
    <scope>NUCLEOTIDE SEQUENCE [LARGE SCALE GENOMIC DNA]</scope>
    <source>
        <strain evidence="3 4">DSM 25478</strain>
    </source>
</reference>
<name>A0A2M9CYI2_9CELL</name>
<evidence type="ECO:0008006" key="5">
    <source>
        <dbReference type="Google" id="ProtNLM"/>
    </source>
</evidence>
<evidence type="ECO:0000256" key="2">
    <source>
        <dbReference type="SAM" id="Phobius"/>
    </source>
</evidence>
<dbReference type="AlphaFoldDB" id="A0A2M9CYI2"/>
<protein>
    <recommendedName>
        <fullName evidence="5">Cobalt transporter</fullName>
    </recommendedName>
</protein>
<evidence type="ECO:0000256" key="1">
    <source>
        <dbReference type="SAM" id="MobiDB-lite"/>
    </source>
</evidence>
<keyword evidence="2" id="KW-1133">Transmembrane helix</keyword>
<feature type="region of interest" description="Disordered" evidence="1">
    <location>
        <begin position="289"/>
        <end position="317"/>
    </location>
</feature>
<dbReference type="EMBL" id="PGFE01000001">
    <property type="protein sequence ID" value="PJJ77001.1"/>
    <property type="molecule type" value="Genomic_DNA"/>
</dbReference>
<organism evidence="3 4">
    <name type="scientific">Sediminihabitans luteus</name>
    <dbReference type="NCBI Taxonomy" id="1138585"/>
    <lineage>
        <taxon>Bacteria</taxon>
        <taxon>Bacillati</taxon>
        <taxon>Actinomycetota</taxon>
        <taxon>Actinomycetes</taxon>
        <taxon>Micrococcales</taxon>
        <taxon>Cellulomonadaceae</taxon>
        <taxon>Sediminihabitans</taxon>
    </lineage>
</organism>
<sequence>MSRPPARRRVFPWVSTLTVVAVGVIGVSAVVVLLRGHDAAAPLVERCVATSDAGTFPLRLGQADNAALIGTTAVRRGMPARAATVGIATAMQESSLYNIDYGDRDSVGLFQQRPSQGWGTVEQIMDPVYSTNTFYDALDEVDGWHDMEVTVAAQTVQRSAFPDAYAQHEGMARAWASALTGWSPAALACTLDDVAEPAPRDEAVRAFTARAERDLGFEVVPVDGASGEGSLALTIDATGYGGAAPADAARSAWAVGQWAVAVAAGTGVTSVGVADDAWSRDLGAWASQAADVPDGDPQDDEAHDGGGQESGPQALPAGTVRVVLAVATP</sequence>
<keyword evidence="2" id="KW-0472">Membrane</keyword>
<gene>
    <name evidence="3" type="ORF">CLV28_0213</name>
</gene>
<dbReference type="Proteomes" id="UP000231693">
    <property type="component" value="Unassembled WGS sequence"/>
</dbReference>
<comment type="caution">
    <text evidence="3">The sequence shown here is derived from an EMBL/GenBank/DDBJ whole genome shotgun (WGS) entry which is preliminary data.</text>
</comment>
<dbReference type="RefSeq" id="WP_203968198.1">
    <property type="nucleotide sequence ID" value="NZ_BOOX01000009.1"/>
</dbReference>
<evidence type="ECO:0000313" key="3">
    <source>
        <dbReference type="EMBL" id="PJJ77001.1"/>
    </source>
</evidence>
<proteinExistence type="predicted"/>
<accession>A0A2M9CYI2</accession>
<keyword evidence="4" id="KW-1185">Reference proteome</keyword>